<name>A0A6M0CJL7_9FLAO</name>
<evidence type="ECO:0000313" key="3">
    <source>
        <dbReference type="EMBL" id="NER18138.1"/>
    </source>
</evidence>
<gene>
    <name evidence="3" type="ORF">GWK10_13010</name>
</gene>
<evidence type="ECO:0000259" key="2">
    <source>
        <dbReference type="PROSITE" id="PS51371"/>
    </source>
</evidence>
<dbReference type="AlphaFoldDB" id="A0A6M0CJL7"/>
<dbReference type="InterPro" id="IPR046342">
    <property type="entry name" value="CBS_dom_sf"/>
</dbReference>
<feature type="domain" description="CBS" evidence="2">
    <location>
        <begin position="66"/>
        <end position="124"/>
    </location>
</feature>
<dbReference type="Proteomes" id="UP000474296">
    <property type="component" value="Unassembled WGS sequence"/>
</dbReference>
<reference evidence="3 4" key="1">
    <citation type="submission" date="2020-01" db="EMBL/GenBank/DDBJ databases">
        <title>Spongiivirga citrea KCTC 32990T.</title>
        <authorList>
            <person name="Wang G."/>
        </authorList>
    </citation>
    <scope>NUCLEOTIDE SEQUENCE [LARGE SCALE GENOMIC DNA]</scope>
    <source>
        <strain evidence="3 4">KCTC 32990</strain>
    </source>
</reference>
<evidence type="ECO:0000313" key="4">
    <source>
        <dbReference type="Proteomes" id="UP000474296"/>
    </source>
</evidence>
<comment type="caution">
    <text evidence="3">The sequence shown here is derived from an EMBL/GenBank/DDBJ whole genome shotgun (WGS) entry which is preliminary data.</text>
</comment>
<accession>A0A6M0CJL7</accession>
<evidence type="ECO:0000256" key="1">
    <source>
        <dbReference type="PROSITE-ProRule" id="PRU00703"/>
    </source>
</evidence>
<proteinExistence type="predicted"/>
<dbReference type="Pfam" id="PF00571">
    <property type="entry name" value="CBS"/>
    <property type="match status" value="1"/>
</dbReference>
<keyword evidence="4" id="KW-1185">Reference proteome</keyword>
<dbReference type="InterPro" id="IPR000644">
    <property type="entry name" value="CBS_dom"/>
</dbReference>
<keyword evidence="1" id="KW-0129">CBS domain</keyword>
<dbReference type="EMBL" id="JAABOQ010000005">
    <property type="protein sequence ID" value="NER18138.1"/>
    <property type="molecule type" value="Genomic_DNA"/>
</dbReference>
<dbReference type="Gene3D" id="3.10.580.10">
    <property type="entry name" value="CBS-domain"/>
    <property type="match status" value="1"/>
</dbReference>
<organism evidence="3 4">
    <name type="scientific">Spongiivirga citrea</name>
    <dbReference type="NCBI Taxonomy" id="1481457"/>
    <lineage>
        <taxon>Bacteria</taxon>
        <taxon>Pseudomonadati</taxon>
        <taxon>Bacteroidota</taxon>
        <taxon>Flavobacteriia</taxon>
        <taxon>Flavobacteriales</taxon>
        <taxon>Flavobacteriaceae</taxon>
        <taxon>Spongiivirga</taxon>
    </lineage>
</organism>
<dbReference type="SUPFAM" id="SSF54631">
    <property type="entry name" value="CBS-domain pair"/>
    <property type="match status" value="1"/>
</dbReference>
<sequence>MEINQLISKRIHPLNLQTPISQVHQLFNQLTYSHIPVTDNAVLLGAVFEDDAKNYDKGKELGDYQYELDLFYVNEHTNWLDVIEAFAKNESNIMPVLDRENRYVGYYELTEILDLFNNTPFLSEPGGILVVEKGLKDYSFSEIAQIVESNNGKLLGAFISETKDDMVQITIKLNNSNLNEVLQTFRRYSYNVIFGNDDDVFIDTLKDRSDYLDRYLNI</sequence>
<dbReference type="RefSeq" id="WP_164032817.1">
    <property type="nucleotide sequence ID" value="NZ_JAABOQ010000005.1"/>
</dbReference>
<dbReference type="PROSITE" id="PS51371">
    <property type="entry name" value="CBS"/>
    <property type="match status" value="1"/>
</dbReference>
<protein>
    <submittedName>
        <fullName evidence="3">CBS domain-containing protein</fullName>
    </submittedName>
</protein>